<gene>
    <name evidence="1" type="ORF">CUB97_01510</name>
</gene>
<organism evidence="1 2">
    <name type="scientific">Prevotella intermedia</name>
    <dbReference type="NCBI Taxonomy" id="28131"/>
    <lineage>
        <taxon>Bacteria</taxon>
        <taxon>Pseudomonadati</taxon>
        <taxon>Bacteroidota</taxon>
        <taxon>Bacteroidia</taxon>
        <taxon>Bacteroidales</taxon>
        <taxon>Prevotellaceae</taxon>
        <taxon>Prevotella</taxon>
    </lineage>
</organism>
<name>A0A2M8M784_PREIN</name>
<comment type="caution">
    <text evidence="1">The sequence shown here is derived from an EMBL/GenBank/DDBJ whole genome shotgun (WGS) entry which is preliminary data.</text>
</comment>
<dbReference type="Proteomes" id="UP000228641">
    <property type="component" value="Unassembled WGS sequence"/>
</dbReference>
<evidence type="ECO:0000313" key="1">
    <source>
        <dbReference type="EMBL" id="PJF00064.1"/>
    </source>
</evidence>
<dbReference type="RefSeq" id="WP_097655917.1">
    <property type="nucleotide sequence ID" value="NZ_NSMA01000002.1"/>
</dbReference>
<protein>
    <submittedName>
        <fullName evidence="1">Uncharacterized protein</fullName>
    </submittedName>
</protein>
<dbReference type="PROSITE" id="PS51257">
    <property type="entry name" value="PROKAR_LIPOPROTEIN"/>
    <property type="match status" value="1"/>
</dbReference>
<dbReference type="EMBL" id="PGGD01000001">
    <property type="protein sequence ID" value="PJF00064.1"/>
    <property type="molecule type" value="Genomic_DNA"/>
</dbReference>
<accession>A0A2M8M784</accession>
<sequence>MNKIFYTFVICTLLVSCSNRAERQQERELYATSQQQLEQKLDRANKIMEEQQTANAKMAQKLEETRQQAEAVRRKDELRQKAENEPIVISNLKVSNVTKHGSVLSSGGPFEKWSIRYIRWECDYEDFVVQSGGKTYGDLYVKYMRKDDFRENSWTVFSAAGYFYMRDGESDTYTQKLSMIDDGKESGSWSYSFGSSDGSAFDRGKWKIELFWDKEHANKAIYLGGIYFEVY</sequence>
<dbReference type="AlphaFoldDB" id="A0A2M8M784"/>
<reference evidence="1 2" key="1">
    <citation type="submission" date="2017-11" db="EMBL/GenBank/DDBJ databases">
        <title>Genome sequencing of Prevotella intermedia KCOM 1779.</title>
        <authorList>
            <person name="Kook J.-K."/>
            <person name="Park S.-N."/>
            <person name="Lim Y.K."/>
        </authorList>
    </citation>
    <scope>NUCLEOTIDE SEQUENCE [LARGE SCALE GENOMIC DNA]</scope>
    <source>
        <strain evidence="1 2">KCOM 1779</strain>
    </source>
</reference>
<proteinExistence type="predicted"/>
<evidence type="ECO:0000313" key="2">
    <source>
        <dbReference type="Proteomes" id="UP000228641"/>
    </source>
</evidence>